<dbReference type="Pfam" id="PF08281">
    <property type="entry name" value="Sigma70_r4_2"/>
    <property type="match status" value="1"/>
</dbReference>
<dbReference type="Gene3D" id="1.10.1740.10">
    <property type="match status" value="1"/>
</dbReference>
<evidence type="ECO:0000256" key="4">
    <source>
        <dbReference type="ARBA" id="ARBA00023082"/>
    </source>
</evidence>
<keyword evidence="6" id="KW-0804">Transcription</keyword>
<dbReference type="AlphaFoldDB" id="A0AAX1TQY5"/>
<dbReference type="GeneID" id="78455418"/>
<evidence type="ECO:0000256" key="6">
    <source>
        <dbReference type="ARBA" id="ARBA00023163"/>
    </source>
</evidence>
<evidence type="ECO:0000256" key="2">
    <source>
        <dbReference type="ARBA" id="ARBA00021245"/>
    </source>
</evidence>
<dbReference type="InterPro" id="IPR036388">
    <property type="entry name" value="WH-like_DNA-bd_sf"/>
</dbReference>
<evidence type="ECO:0000259" key="9">
    <source>
        <dbReference type="Pfam" id="PF08281"/>
    </source>
</evidence>
<evidence type="ECO:0000256" key="5">
    <source>
        <dbReference type="ARBA" id="ARBA00023125"/>
    </source>
</evidence>
<dbReference type="SUPFAM" id="SSF46894">
    <property type="entry name" value="C-terminal effector domain of the bipartite response regulators"/>
    <property type="match status" value="1"/>
</dbReference>
<dbReference type="InterPro" id="IPR007627">
    <property type="entry name" value="RNA_pol_sigma70_r2"/>
</dbReference>
<sequence length="197" mass="22771">MINSQTIKNAKAGNESAIQEIFSSFKSILQLKTKNYFFYGGDKEDVLQEAMIGLLKAINAYDENKNASFTTFAILCIKRQIITAIKSSNSGKNKILNMAMYSPETEDNSNIAYETKSFNFYNPEEIYLSKERFRLLNQYLKNNLSKMENEIFEYMLSEMTYTEIAKKTGRDPKSVDNSIQRIKKKLNGFLKEYDSIQ</sequence>
<dbReference type="SUPFAM" id="SSF88946">
    <property type="entry name" value="Sigma2 domain of RNA polymerase sigma factors"/>
    <property type="match status" value="1"/>
</dbReference>
<dbReference type="InterPro" id="IPR016032">
    <property type="entry name" value="Sig_transdc_resp-reg_C-effctor"/>
</dbReference>
<dbReference type="GO" id="GO:0003677">
    <property type="term" value="F:DNA binding"/>
    <property type="evidence" value="ECO:0007669"/>
    <property type="project" value="UniProtKB-KW"/>
</dbReference>
<comment type="similarity">
    <text evidence="1">Belongs to the sigma-70 factor family.</text>
</comment>
<dbReference type="Proteomes" id="UP000249008">
    <property type="component" value="Chromosome 1"/>
</dbReference>
<dbReference type="InterPro" id="IPR013325">
    <property type="entry name" value="RNA_pol_sigma_r2"/>
</dbReference>
<name>A0AAX1TQY5_9FUSO</name>
<evidence type="ECO:0000256" key="7">
    <source>
        <dbReference type="ARBA" id="ARBA00024701"/>
    </source>
</evidence>
<dbReference type="GO" id="GO:0006352">
    <property type="term" value="P:DNA-templated transcription initiation"/>
    <property type="evidence" value="ECO:0007669"/>
    <property type="project" value="InterPro"/>
</dbReference>
<protein>
    <recommendedName>
        <fullName evidence="2">RNA polymerase sigma factor SigS</fullName>
    </recommendedName>
</protein>
<dbReference type="NCBIfam" id="TIGR02937">
    <property type="entry name" value="sigma70-ECF"/>
    <property type="match status" value="1"/>
</dbReference>
<comment type="function">
    <text evidence="7">Sigma factors are initiation factors that promote the attachment of RNA polymerase to specific initiation sites and are then released. Sigma-S contributes to the protection against external stress, thus playing a role in cellular fitness and survival.</text>
</comment>
<dbReference type="InterPro" id="IPR013249">
    <property type="entry name" value="RNA_pol_sigma70_r4_t2"/>
</dbReference>
<dbReference type="EMBL" id="LS483487">
    <property type="protein sequence ID" value="SQJ00547.1"/>
    <property type="molecule type" value="Genomic_DNA"/>
</dbReference>
<keyword evidence="4" id="KW-0731">Sigma factor</keyword>
<dbReference type="GO" id="GO:0016987">
    <property type="term" value="F:sigma factor activity"/>
    <property type="evidence" value="ECO:0007669"/>
    <property type="project" value="UniProtKB-KW"/>
</dbReference>
<feature type="domain" description="RNA polymerase sigma factor 70 region 4 type 2" evidence="9">
    <location>
        <begin position="143"/>
        <end position="186"/>
    </location>
</feature>
<gene>
    <name evidence="10" type="primary">sigH_1</name>
    <name evidence="10" type="ORF">NCTC12112_00834</name>
</gene>
<dbReference type="PANTHER" id="PTHR30385:SF1">
    <property type="entry name" value="RNA POLYMERASE SIGMA-H FACTOR"/>
    <property type="match status" value="1"/>
</dbReference>
<dbReference type="RefSeq" id="WP_005976445.1">
    <property type="nucleotide sequence ID" value="NZ_BAABXY010000001.1"/>
</dbReference>
<dbReference type="PANTHER" id="PTHR30385">
    <property type="entry name" value="SIGMA FACTOR F FLAGELLAR"/>
    <property type="match status" value="1"/>
</dbReference>
<dbReference type="Gene3D" id="1.10.10.10">
    <property type="entry name" value="Winged helix-like DNA-binding domain superfamily/Winged helix DNA-binding domain"/>
    <property type="match status" value="1"/>
</dbReference>
<proteinExistence type="inferred from homology"/>
<evidence type="ECO:0000256" key="3">
    <source>
        <dbReference type="ARBA" id="ARBA00023015"/>
    </source>
</evidence>
<evidence type="ECO:0000313" key="10">
    <source>
        <dbReference type="EMBL" id="SQJ00547.1"/>
    </source>
</evidence>
<dbReference type="InterPro" id="IPR016371">
    <property type="entry name" value="RNA_pol_sigma-H_factor"/>
</dbReference>
<organism evidence="10 11">
    <name type="scientific">Fusobacterium ulcerans</name>
    <dbReference type="NCBI Taxonomy" id="861"/>
    <lineage>
        <taxon>Bacteria</taxon>
        <taxon>Fusobacteriati</taxon>
        <taxon>Fusobacteriota</taxon>
        <taxon>Fusobacteriia</taxon>
        <taxon>Fusobacteriales</taxon>
        <taxon>Fusobacteriaceae</taxon>
        <taxon>Fusobacterium</taxon>
    </lineage>
</organism>
<keyword evidence="5" id="KW-0238">DNA-binding</keyword>
<feature type="domain" description="RNA polymerase sigma-70 region 2" evidence="8">
    <location>
        <begin position="35"/>
        <end position="88"/>
    </location>
</feature>
<evidence type="ECO:0000313" key="11">
    <source>
        <dbReference type="Proteomes" id="UP000249008"/>
    </source>
</evidence>
<evidence type="ECO:0000259" key="8">
    <source>
        <dbReference type="Pfam" id="PF04542"/>
    </source>
</evidence>
<dbReference type="KEGG" id="ful:C4N20_11390"/>
<accession>A0AAX1TQY5</accession>
<reference evidence="10 11" key="1">
    <citation type="submission" date="2018-06" db="EMBL/GenBank/DDBJ databases">
        <authorList>
            <consortium name="Pathogen Informatics"/>
            <person name="Doyle S."/>
        </authorList>
    </citation>
    <scope>NUCLEOTIDE SEQUENCE [LARGE SCALE GENOMIC DNA]</scope>
    <source>
        <strain evidence="10 11">NCTC12112</strain>
    </source>
</reference>
<keyword evidence="3" id="KW-0805">Transcription regulation</keyword>
<dbReference type="PIRSF" id="PIRSF002939">
    <property type="entry name" value="RNA_polymerase_sigma-H_factor"/>
    <property type="match status" value="1"/>
</dbReference>
<dbReference type="InterPro" id="IPR014284">
    <property type="entry name" value="RNA_pol_sigma-70_dom"/>
</dbReference>
<dbReference type="Pfam" id="PF04542">
    <property type="entry name" value="Sigma70_r2"/>
    <property type="match status" value="1"/>
</dbReference>
<evidence type="ECO:0000256" key="1">
    <source>
        <dbReference type="ARBA" id="ARBA00007788"/>
    </source>
</evidence>